<feature type="active site" description="Proton acceptor" evidence="8 9">
    <location>
        <position position="22"/>
    </location>
</feature>
<dbReference type="EMBL" id="CP002606">
    <property type="protein sequence ID" value="AEA34613.1"/>
    <property type="molecule type" value="Genomic_DNA"/>
</dbReference>
<gene>
    <name evidence="8" type="primary">aroQ</name>
    <name evidence="12" type="ordered locus">Hipma_1668</name>
</gene>
<dbReference type="Pfam" id="PF01220">
    <property type="entry name" value="DHquinase_II"/>
    <property type="match status" value="1"/>
</dbReference>
<sequence length="148" mass="16903">MRVAVINGPNLDMLGKREPEIYGNLTLDDLKDLLEDKARILNIEIEFFQSNFEGKLIEYIHTLRDKADGFLLNPAAFSHYSIALRDAVLAVGLPFVEVHISNIFKREEFRHKSYFSDIALGVISGLGFDGYVYALDWLVKVLRRGENQ</sequence>
<dbReference type="Gene3D" id="3.40.50.9100">
    <property type="entry name" value="Dehydroquinase, class II"/>
    <property type="match status" value="1"/>
</dbReference>
<dbReference type="Proteomes" id="UP000008139">
    <property type="component" value="Chromosome"/>
</dbReference>
<reference evidence="13" key="2">
    <citation type="submission" date="2011-03" db="EMBL/GenBank/DDBJ databases">
        <title>The complete genome of Hippea maritima DSM 10411.</title>
        <authorList>
            <consortium name="US DOE Joint Genome Institute (JGI-PGF)"/>
            <person name="Lucas S."/>
            <person name="Copeland A."/>
            <person name="Lapidus A."/>
            <person name="Bruce D."/>
            <person name="Goodwin L."/>
            <person name="Pitluck S."/>
            <person name="Peters L."/>
            <person name="Kyrpides N."/>
            <person name="Mavromatis K."/>
            <person name="Pagani I."/>
            <person name="Ivanova N."/>
            <person name="Mikhailova N."/>
            <person name="Lu M."/>
            <person name="Detter J.C."/>
            <person name="Tapia R."/>
            <person name="Han C."/>
            <person name="Land M."/>
            <person name="Hauser L."/>
            <person name="Markowitz V."/>
            <person name="Cheng J.-F."/>
            <person name="Hugenholtz P."/>
            <person name="Woyke T."/>
            <person name="Wu D."/>
            <person name="Spring S."/>
            <person name="Schroeder M."/>
            <person name="Brambilla E."/>
            <person name="Klenk H.-P."/>
            <person name="Eisen J.A."/>
        </authorList>
    </citation>
    <scope>NUCLEOTIDE SEQUENCE [LARGE SCALE GENOMIC DNA]</scope>
    <source>
        <strain evidence="13">ATCC 700847 / DSM 10411 / MH2</strain>
    </source>
</reference>
<keyword evidence="8" id="KW-0028">Amino-acid biosynthesis</keyword>
<comment type="similarity">
    <text evidence="4 8">Belongs to the type-II 3-dehydroquinase family.</text>
</comment>
<dbReference type="InterPro" id="IPR001874">
    <property type="entry name" value="DHquinase_II"/>
</dbReference>
<evidence type="ECO:0000256" key="8">
    <source>
        <dbReference type="HAMAP-Rule" id="MF_00169"/>
    </source>
</evidence>
<dbReference type="eggNOG" id="COG0757">
    <property type="taxonomic scope" value="Bacteria"/>
</dbReference>
<dbReference type="OrthoDB" id="9790793at2"/>
<protein>
    <recommendedName>
        <fullName evidence="6 8">3-dehydroquinate dehydratase</fullName>
        <shortName evidence="8">3-dehydroquinase</shortName>
        <ecNumber evidence="6 8">4.2.1.10</ecNumber>
    </recommendedName>
    <alternativeName>
        <fullName evidence="8">Type II DHQase</fullName>
    </alternativeName>
</protein>
<dbReference type="HAMAP" id="MF_00169">
    <property type="entry name" value="AroQ"/>
    <property type="match status" value="1"/>
</dbReference>
<proteinExistence type="inferred from homology"/>
<dbReference type="PROSITE" id="PS01029">
    <property type="entry name" value="DEHYDROQUINASE_II"/>
    <property type="match status" value="1"/>
</dbReference>
<dbReference type="CDD" id="cd00466">
    <property type="entry name" value="DHQase_II"/>
    <property type="match status" value="1"/>
</dbReference>
<dbReference type="AlphaFoldDB" id="F2LUM3"/>
<feature type="binding site" evidence="8 10">
    <location>
        <position position="86"/>
    </location>
    <ligand>
        <name>substrate</name>
    </ligand>
</feature>
<dbReference type="PIRSF" id="PIRSF001399">
    <property type="entry name" value="DHquinase_II"/>
    <property type="match status" value="1"/>
</dbReference>
<keyword evidence="13" id="KW-1185">Reference proteome</keyword>
<comment type="subunit">
    <text evidence="5 8">Homododecamer.</text>
</comment>
<dbReference type="KEGG" id="hmr:Hipma_1668"/>
<dbReference type="UniPathway" id="UPA00053">
    <property type="reaction ID" value="UER00086"/>
</dbReference>
<accession>F2LUM3</accession>
<dbReference type="SUPFAM" id="SSF52304">
    <property type="entry name" value="Type II 3-dehydroquinate dehydratase"/>
    <property type="match status" value="1"/>
</dbReference>
<reference evidence="12 13" key="1">
    <citation type="journal article" date="2011" name="Stand. Genomic Sci.">
        <title>Complete genome sequence of the thermophilic sulfur-reducer Hippea maritima type strain (MH(2)).</title>
        <authorList>
            <person name="Huntemann M."/>
            <person name="Lu M."/>
            <person name="Nolan M."/>
            <person name="Lapidus A."/>
            <person name="Lucas S."/>
            <person name="Hammon N."/>
            <person name="Deshpande S."/>
            <person name="Cheng J.F."/>
            <person name="Tapia R."/>
            <person name="Han C."/>
            <person name="Goodwin L."/>
            <person name="Pitluck S."/>
            <person name="Liolios K."/>
            <person name="Pagani I."/>
            <person name="Ivanova N."/>
            <person name="Ovchinikova G."/>
            <person name="Pati A."/>
            <person name="Chen A."/>
            <person name="Palaniappan K."/>
            <person name="Land M."/>
            <person name="Hauser L."/>
            <person name="Jeffries C.D."/>
            <person name="Detter J.C."/>
            <person name="Brambilla E.M."/>
            <person name="Rohde M."/>
            <person name="Spring S."/>
            <person name="Goker M."/>
            <person name="Woyke T."/>
            <person name="Bristow J."/>
            <person name="Eisen J.A."/>
            <person name="Markowitz V."/>
            <person name="Hugenholtz P."/>
            <person name="Kyrpides N.C."/>
            <person name="Klenk H.P."/>
            <person name="Mavromatis K."/>
        </authorList>
    </citation>
    <scope>NUCLEOTIDE SEQUENCE [LARGE SCALE GENOMIC DNA]</scope>
    <source>
        <strain evidence="13">ATCC 700847 / DSM 10411 / MH2</strain>
    </source>
</reference>
<evidence type="ECO:0000313" key="13">
    <source>
        <dbReference type="Proteomes" id="UP000008139"/>
    </source>
</evidence>
<evidence type="ECO:0000256" key="10">
    <source>
        <dbReference type="PIRSR" id="PIRSR001399-2"/>
    </source>
</evidence>
<evidence type="ECO:0000256" key="7">
    <source>
        <dbReference type="ARBA" id="ARBA00023239"/>
    </source>
</evidence>
<evidence type="ECO:0000256" key="4">
    <source>
        <dbReference type="ARBA" id="ARBA00011037"/>
    </source>
</evidence>
<comment type="function">
    <text evidence="2 8">Catalyzes a trans-dehydration via an enolate intermediate.</text>
</comment>
<evidence type="ECO:0000256" key="1">
    <source>
        <dbReference type="ARBA" id="ARBA00001864"/>
    </source>
</evidence>
<evidence type="ECO:0000256" key="9">
    <source>
        <dbReference type="PIRSR" id="PIRSR001399-1"/>
    </source>
</evidence>
<organism evidence="12 13">
    <name type="scientific">Hippea maritima (strain ATCC 700847 / DSM 10411 / MH2)</name>
    <dbReference type="NCBI Taxonomy" id="760142"/>
    <lineage>
        <taxon>Bacteria</taxon>
        <taxon>Pseudomonadati</taxon>
        <taxon>Campylobacterota</taxon>
        <taxon>Desulfurellia</taxon>
        <taxon>Desulfurellales</taxon>
        <taxon>Hippeaceae</taxon>
        <taxon>Hippea</taxon>
    </lineage>
</organism>
<dbReference type="GO" id="GO:0008652">
    <property type="term" value="P:amino acid biosynthetic process"/>
    <property type="evidence" value="ECO:0007669"/>
    <property type="project" value="UniProtKB-KW"/>
</dbReference>
<evidence type="ECO:0000256" key="2">
    <source>
        <dbReference type="ARBA" id="ARBA00003924"/>
    </source>
</evidence>
<dbReference type="HOGENOM" id="CLU_090968_1_0_7"/>
<dbReference type="NCBIfam" id="NF003807">
    <property type="entry name" value="PRK05395.1-4"/>
    <property type="match status" value="1"/>
</dbReference>
<evidence type="ECO:0000256" key="5">
    <source>
        <dbReference type="ARBA" id="ARBA00011193"/>
    </source>
</evidence>
<feature type="binding site" evidence="8 10">
    <location>
        <position position="79"/>
    </location>
    <ligand>
        <name>substrate</name>
    </ligand>
</feature>
<dbReference type="EC" id="4.2.1.10" evidence="6 8"/>
<keyword evidence="7 8" id="KW-0456">Lyase</keyword>
<dbReference type="NCBIfam" id="NF003806">
    <property type="entry name" value="PRK05395.1-3"/>
    <property type="match status" value="1"/>
</dbReference>
<evidence type="ECO:0000256" key="3">
    <source>
        <dbReference type="ARBA" id="ARBA00004902"/>
    </source>
</evidence>
<dbReference type="NCBIfam" id="NF003805">
    <property type="entry name" value="PRK05395.1-2"/>
    <property type="match status" value="1"/>
</dbReference>
<evidence type="ECO:0000256" key="6">
    <source>
        <dbReference type="ARBA" id="ARBA00012060"/>
    </source>
</evidence>
<feature type="site" description="Transition state stabilizer" evidence="8 11">
    <location>
        <position position="17"/>
    </location>
</feature>
<name>F2LUM3_HIPMA</name>
<feature type="binding site" evidence="8 10">
    <location>
        <position position="110"/>
    </location>
    <ligand>
        <name>substrate</name>
    </ligand>
</feature>
<dbReference type="GO" id="GO:0003855">
    <property type="term" value="F:3-dehydroquinate dehydratase activity"/>
    <property type="evidence" value="ECO:0007669"/>
    <property type="project" value="UniProtKB-UniRule"/>
</dbReference>
<dbReference type="InterPro" id="IPR018509">
    <property type="entry name" value="DHquinase_II_CS"/>
</dbReference>
<dbReference type="GO" id="GO:0019631">
    <property type="term" value="P:quinate catabolic process"/>
    <property type="evidence" value="ECO:0007669"/>
    <property type="project" value="TreeGrafter"/>
</dbReference>
<comment type="catalytic activity">
    <reaction evidence="1 8">
        <text>3-dehydroquinate = 3-dehydroshikimate + H2O</text>
        <dbReference type="Rhea" id="RHEA:21096"/>
        <dbReference type="ChEBI" id="CHEBI:15377"/>
        <dbReference type="ChEBI" id="CHEBI:16630"/>
        <dbReference type="ChEBI" id="CHEBI:32364"/>
        <dbReference type="EC" id="4.2.1.10"/>
    </reaction>
</comment>
<dbReference type="NCBIfam" id="TIGR01088">
    <property type="entry name" value="aroQ"/>
    <property type="match status" value="1"/>
</dbReference>
<dbReference type="PANTHER" id="PTHR21272:SF3">
    <property type="entry name" value="CATABOLIC 3-DEHYDROQUINASE"/>
    <property type="match status" value="1"/>
</dbReference>
<dbReference type="STRING" id="760142.Hipma_1668"/>
<dbReference type="InterPro" id="IPR036441">
    <property type="entry name" value="DHquinase_II_sf"/>
</dbReference>
<dbReference type="RefSeq" id="WP_013682638.1">
    <property type="nucleotide sequence ID" value="NC_015318.1"/>
</dbReference>
<evidence type="ECO:0000256" key="11">
    <source>
        <dbReference type="PIRSR" id="PIRSR001399-3"/>
    </source>
</evidence>
<dbReference type="GO" id="GO:0009423">
    <property type="term" value="P:chorismate biosynthetic process"/>
    <property type="evidence" value="ECO:0007669"/>
    <property type="project" value="UniProtKB-UniRule"/>
</dbReference>
<feature type="active site" description="Proton donor" evidence="8 9">
    <location>
        <position position="99"/>
    </location>
</feature>
<dbReference type="NCBIfam" id="NF003804">
    <property type="entry name" value="PRK05395.1-1"/>
    <property type="match status" value="1"/>
</dbReference>
<dbReference type="InParanoid" id="F2LUM3"/>
<feature type="binding site" evidence="8 10">
    <location>
        <position position="73"/>
    </location>
    <ligand>
        <name>substrate</name>
    </ligand>
</feature>
<evidence type="ECO:0000313" key="12">
    <source>
        <dbReference type="EMBL" id="AEA34613.1"/>
    </source>
</evidence>
<keyword evidence="8" id="KW-0057">Aromatic amino acid biosynthesis</keyword>
<dbReference type="GO" id="GO:0009073">
    <property type="term" value="P:aromatic amino acid family biosynthetic process"/>
    <property type="evidence" value="ECO:0007669"/>
    <property type="project" value="UniProtKB-KW"/>
</dbReference>
<feature type="binding site" evidence="8 10">
    <location>
        <begin position="100"/>
        <end position="101"/>
    </location>
    <ligand>
        <name>substrate</name>
    </ligand>
</feature>
<dbReference type="PANTHER" id="PTHR21272">
    <property type="entry name" value="CATABOLIC 3-DEHYDROQUINASE"/>
    <property type="match status" value="1"/>
</dbReference>
<comment type="pathway">
    <text evidence="3 8">Metabolic intermediate biosynthesis; chorismate biosynthesis; chorismate from D-erythrose 4-phosphate and phosphoenolpyruvate: step 3/7.</text>
</comment>